<dbReference type="Proteomes" id="UP000669887">
    <property type="component" value="Unassembled WGS sequence"/>
</dbReference>
<dbReference type="InterPro" id="IPR003615">
    <property type="entry name" value="HNH_nuc"/>
</dbReference>
<evidence type="ECO:0000313" key="1">
    <source>
        <dbReference type="EMBL" id="MBO4142699.1"/>
    </source>
</evidence>
<dbReference type="RefSeq" id="WP_208577836.1">
    <property type="nucleotide sequence ID" value="NZ_JAGFVQ010000048.1"/>
</dbReference>
<proteinExistence type="predicted"/>
<sequence length="301" mass="34418">MRVEDNFERCAQRLVETVAFAARTQPRKKRYLYLDVQGHKNDAGGYDRDAYEIIKEFLVGFLMPYLTEVHTPLGAFRNPNSQREDVPEVLEIKDPDERPDDLLKLEMRVRGRVQDGRRSRPPLSRIADYLGVEEAACIICWSTPVHRAHAVPDGLGGSNDVRNFAPLCEEHHRQAPDVIDAESFWSWIDYACEREAGKRLALMHKAAPALIPDPGPEPIRPPGTFFEQVKRELVELYGWVESDFQGLAWSRVLDDFYVVLEQATGKHFGVDRKVSTYAWAYNVAKRRVQLRDLAGDDTSHA</sequence>
<dbReference type="CDD" id="cd00085">
    <property type="entry name" value="HNHc"/>
    <property type="match status" value="1"/>
</dbReference>
<name>A0AAW4JMH8_9ACTN</name>
<keyword evidence="1" id="KW-0255">Endonuclease</keyword>
<comment type="caution">
    <text evidence="1">The sequence shown here is derived from an EMBL/GenBank/DDBJ whole genome shotgun (WGS) entry which is preliminary data.</text>
</comment>
<organism evidence="1 2">
    <name type="scientific">Micromonospora tulbaghiae</name>
    <dbReference type="NCBI Taxonomy" id="479978"/>
    <lineage>
        <taxon>Bacteria</taxon>
        <taxon>Bacillati</taxon>
        <taxon>Actinomycetota</taxon>
        <taxon>Actinomycetes</taxon>
        <taxon>Micromonosporales</taxon>
        <taxon>Micromonosporaceae</taxon>
        <taxon>Micromonospora</taxon>
    </lineage>
</organism>
<keyword evidence="1" id="KW-0378">Hydrolase</keyword>
<dbReference type="AlphaFoldDB" id="A0AAW4JMH8"/>
<protein>
    <submittedName>
        <fullName evidence="1">HNH endonuclease</fullName>
    </submittedName>
</protein>
<evidence type="ECO:0000313" key="2">
    <source>
        <dbReference type="Proteomes" id="UP000669887"/>
    </source>
</evidence>
<gene>
    <name evidence="1" type="ORF">J5U46_21350</name>
</gene>
<dbReference type="GO" id="GO:0004519">
    <property type="term" value="F:endonuclease activity"/>
    <property type="evidence" value="ECO:0007669"/>
    <property type="project" value="UniProtKB-KW"/>
</dbReference>
<dbReference type="EMBL" id="JAGFVQ010000048">
    <property type="protein sequence ID" value="MBO4142699.1"/>
    <property type="molecule type" value="Genomic_DNA"/>
</dbReference>
<reference evidence="1" key="1">
    <citation type="submission" date="2021-03" db="EMBL/GenBank/DDBJ databases">
        <title>X isolated from Micromonospora tulbaghiae.</title>
        <authorList>
            <person name="Stennett H.L."/>
        </authorList>
    </citation>
    <scope>NUCLEOTIDE SEQUENCE</scope>
    <source>
        <strain evidence="1">28M1-20</strain>
    </source>
</reference>
<accession>A0AAW4JMH8</accession>
<keyword evidence="1" id="KW-0540">Nuclease</keyword>